<dbReference type="AlphaFoldDB" id="A0AAD6IHY5"/>
<protein>
    <submittedName>
        <fullName evidence="1">Uncharacterized protein</fullName>
    </submittedName>
</protein>
<reference evidence="1" key="2">
    <citation type="submission" date="2023-01" db="EMBL/GenBank/DDBJ databases">
        <authorList>
            <person name="Petersen C."/>
        </authorList>
    </citation>
    <scope>NUCLEOTIDE SEQUENCE</scope>
    <source>
        <strain evidence="1">IBT 15450</strain>
    </source>
</reference>
<name>A0AAD6IHY5_PENCN</name>
<gene>
    <name evidence="1" type="ORF">N7460_001409</name>
</gene>
<proteinExistence type="predicted"/>
<keyword evidence="2" id="KW-1185">Reference proteome</keyword>
<accession>A0AAD6IHY5</accession>
<evidence type="ECO:0000313" key="1">
    <source>
        <dbReference type="EMBL" id="KAJ6050875.1"/>
    </source>
</evidence>
<evidence type="ECO:0000313" key="2">
    <source>
        <dbReference type="Proteomes" id="UP001219568"/>
    </source>
</evidence>
<reference evidence="1" key="1">
    <citation type="journal article" date="2023" name="IMA Fungus">
        <title>Comparative genomic study of the Penicillium genus elucidates a diverse pangenome and 15 lateral gene transfer events.</title>
        <authorList>
            <person name="Petersen C."/>
            <person name="Sorensen T."/>
            <person name="Nielsen M.R."/>
            <person name="Sondergaard T.E."/>
            <person name="Sorensen J.L."/>
            <person name="Fitzpatrick D.A."/>
            <person name="Frisvad J.C."/>
            <person name="Nielsen K.L."/>
        </authorList>
    </citation>
    <scope>NUCLEOTIDE SEQUENCE</scope>
    <source>
        <strain evidence="1">IBT 15450</strain>
    </source>
</reference>
<dbReference type="EMBL" id="JAQJZL010000002">
    <property type="protein sequence ID" value="KAJ6050875.1"/>
    <property type="molecule type" value="Genomic_DNA"/>
</dbReference>
<sequence>MASKHLPLCQDVVAQEELRKFKEEAKKQDEIHSKLAKTIINDIVQSTFDELAKGEHDGPYWDFLARSQNELVESAEKLTVRLTFADVQVDQVQRWFQLTLEKLSAPRDWQGPHEEVQIPQCAAMIDRGMARAETMNEAAVRCRLNIVLFSALDIVMQTPLDGRWPLNLQTETPLVSRPFRFRGKSHQTHGICDYTLWYGDQSISKAINLIIVEAKKKGSCDSGIAQCLGYMGTEGKPTVPQYYRVRGGNR</sequence>
<dbReference type="Proteomes" id="UP001219568">
    <property type="component" value="Unassembled WGS sequence"/>
</dbReference>
<organism evidence="1 2">
    <name type="scientific">Penicillium canescens</name>
    <dbReference type="NCBI Taxonomy" id="5083"/>
    <lineage>
        <taxon>Eukaryota</taxon>
        <taxon>Fungi</taxon>
        <taxon>Dikarya</taxon>
        <taxon>Ascomycota</taxon>
        <taxon>Pezizomycotina</taxon>
        <taxon>Eurotiomycetes</taxon>
        <taxon>Eurotiomycetidae</taxon>
        <taxon>Eurotiales</taxon>
        <taxon>Aspergillaceae</taxon>
        <taxon>Penicillium</taxon>
    </lineage>
</organism>
<comment type="caution">
    <text evidence="1">The sequence shown here is derived from an EMBL/GenBank/DDBJ whole genome shotgun (WGS) entry which is preliminary data.</text>
</comment>